<organism evidence="1">
    <name type="scientific">Ovis aries</name>
    <name type="common">Sheep</name>
    <dbReference type="NCBI Taxonomy" id="9940"/>
    <lineage>
        <taxon>Eukaryota</taxon>
        <taxon>Metazoa</taxon>
        <taxon>Chordata</taxon>
        <taxon>Craniata</taxon>
        <taxon>Vertebrata</taxon>
        <taxon>Euteleostomi</taxon>
        <taxon>Mammalia</taxon>
        <taxon>Eutheria</taxon>
        <taxon>Laurasiatheria</taxon>
        <taxon>Artiodactyla</taxon>
        <taxon>Ruminantia</taxon>
        <taxon>Pecora</taxon>
        <taxon>Bovidae</taxon>
        <taxon>Caprinae</taxon>
        <taxon>Ovis</taxon>
    </lineage>
</organism>
<dbReference type="Ensembl" id="ENSOART00020061238.1">
    <property type="protein sequence ID" value="ENSOARP00020052440.1"/>
    <property type="gene ID" value="ENSOARG00020016715.2"/>
</dbReference>
<proteinExistence type="predicted"/>
<gene>
    <name evidence="1" type="primary">MRPL21</name>
</gene>
<evidence type="ECO:0000313" key="1">
    <source>
        <dbReference type="Ensembl" id="ENSOARP00020052440.1"/>
    </source>
</evidence>
<protein>
    <submittedName>
        <fullName evidence="1">Mitochondrial ribosomal protein L21</fullName>
    </submittedName>
</protein>
<reference evidence="1" key="2">
    <citation type="submission" date="2025-08" db="UniProtKB">
        <authorList>
            <consortium name="Ensembl"/>
        </authorList>
    </citation>
    <scope>IDENTIFICATION</scope>
</reference>
<reference evidence="1" key="3">
    <citation type="submission" date="2025-09" db="UniProtKB">
        <authorList>
            <consortium name="Ensembl"/>
        </authorList>
    </citation>
    <scope>IDENTIFICATION</scope>
</reference>
<sequence length="255" mass="27454">MAAGRPGPRAAEVRLPRAALLPAGPGASTHQARTTSASALGGGCGKMAAAVAARALPVTFGRLASACSRSVLRASGPGAASLWSASQRFSSQSASSPQGYVPKTSLSSPPWPEVVLPDPVEEARHHAEVVEKVNELIARGQYGRLFAVVHFASHQWKVTSEDLILIENKLDVACGERIRLEKVLLVGADDFTLLGRPLLGKDLVRVEATVIEKTESWPRVNMRFQKRKNYKRKRIIVNPQTVLRINTIEIAPGLC</sequence>
<reference evidence="1" key="1">
    <citation type="submission" date="2020-11" db="EMBL/GenBank/DDBJ databases">
        <authorList>
            <person name="Davenport K.M."/>
            <person name="Bickhart D.M."/>
            <person name="Smith T.P.L."/>
            <person name="Murdoch B.M."/>
            <person name="Rosen B.D."/>
        </authorList>
    </citation>
    <scope>NUCLEOTIDE SEQUENCE [LARGE SCALE GENOMIC DNA]</scope>
    <source>
        <strain evidence="1">OAR_USU_Benz2616</strain>
    </source>
</reference>
<name>A0AC11E0A9_SHEEP</name>
<accession>A0AC11E0A9</accession>